<dbReference type="PANTHER" id="PTHR34606">
    <property type="entry name" value="BON DOMAIN-CONTAINING PROTEIN"/>
    <property type="match status" value="1"/>
</dbReference>
<dbReference type="STRING" id="497964.CfE428DRAFT_5593"/>
<dbReference type="Gene3D" id="3.30.1340.30">
    <property type="match status" value="1"/>
</dbReference>
<evidence type="ECO:0000313" key="4">
    <source>
        <dbReference type="EMBL" id="EDY16964.1"/>
    </source>
</evidence>
<dbReference type="Proteomes" id="UP000005824">
    <property type="component" value="Unassembled WGS sequence"/>
</dbReference>
<gene>
    <name evidence="4" type="ORF">CfE428DRAFT_5593</name>
</gene>
<dbReference type="PROSITE" id="PS50914">
    <property type="entry name" value="BON"/>
    <property type="match status" value="1"/>
</dbReference>
<feature type="chain" id="PRO_5002800677" evidence="2">
    <location>
        <begin position="31"/>
        <end position="134"/>
    </location>
</feature>
<feature type="compositionally biased region" description="Basic and acidic residues" evidence="1">
    <location>
        <begin position="40"/>
        <end position="50"/>
    </location>
</feature>
<organism evidence="4 5">
    <name type="scientific">Chthoniobacter flavus Ellin428</name>
    <dbReference type="NCBI Taxonomy" id="497964"/>
    <lineage>
        <taxon>Bacteria</taxon>
        <taxon>Pseudomonadati</taxon>
        <taxon>Verrucomicrobiota</taxon>
        <taxon>Spartobacteria</taxon>
        <taxon>Chthoniobacterales</taxon>
        <taxon>Chthoniobacteraceae</taxon>
        <taxon>Chthoniobacter</taxon>
    </lineage>
</organism>
<dbReference type="InParanoid" id="B4D9K3"/>
<evidence type="ECO:0000313" key="5">
    <source>
        <dbReference type="Proteomes" id="UP000005824"/>
    </source>
</evidence>
<dbReference type="InterPro" id="IPR051686">
    <property type="entry name" value="Lipoprotein_DolP"/>
</dbReference>
<feature type="domain" description="BON" evidence="3">
    <location>
        <begin position="63"/>
        <end position="133"/>
    </location>
</feature>
<dbReference type="AlphaFoldDB" id="B4D9K3"/>
<dbReference type="Pfam" id="PF04972">
    <property type="entry name" value="BON"/>
    <property type="match status" value="1"/>
</dbReference>
<proteinExistence type="predicted"/>
<comment type="caution">
    <text evidence="4">The sequence shown here is derived from an EMBL/GenBank/DDBJ whole genome shotgun (WGS) entry which is preliminary data.</text>
</comment>
<evidence type="ECO:0000256" key="2">
    <source>
        <dbReference type="SAM" id="SignalP"/>
    </source>
</evidence>
<feature type="region of interest" description="Disordered" evidence="1">
    <location>
        <begin position="33"/>
        <end position="67"/>
    </location>
</feature>
<name>B4D9K3_9BACT</name>
<sequence length="134" mass="14523">MNPRLLMKYRIETALLTIVSVCSLSLSGWAADANTSAADNSKKNERDRSGQTKTPVDQSNRPEDLQVTQSIRKAVVKDGSLSMTAKNVKIITADGKVTLRGPVNTAEEKKKIEAYAKASAGTMTVVNQIEVKTK</sequence>
<dbReference type="InterPro" id="IPR007055">
    <property type="entry name" value="BON_dom"/>
</dbReference>
<feature type="signal peptide" evidence="2">
    <location>
        <begin position="1"/>
        <end position="30"/>
    </location>
</feature>
<protein>
    <submittedName>
        <fullName evidence="4">Transport-associated protein</fullName>
    </submittedName>
</protein>
<evidence type="ECO:0000259" key="3">
    <source>
        <dbReference type="PROSITE" id="PS50914"/>
    </source>
</evidence>
<dbReference type="eggNOG" id="COG2823">
    <property type="taxonomic scope" value="Bacteria"/>
</dbReference>
<dbReference type="PANTHER" id="PTHR34606:SF15">
    <property type="entry name" value="BON DOMAIN-CONTAINING PROTEIN"/>
    <property type="match status" value="1"/>
</dbReference>
<keyword evidence="2" id="KW-0732">Signal</keyword>
<reference evidence="4 5" key="1">
    <citation type="journal article" date="2011" name="J. Bacteriol.">
        <title>Genome sequence of Chthoniobacter flavus Ellin428, an aerobic heterotrophic soil bacterium.</title>
        <authorList>
            <person name="Kant R."/>
            <person name="van Passel M.W."/>
            <person name="Palva A."/>
            <person name="Lucas S."/>
            <person name="Lapidus A."/>
            <person name="Glavina Del Rio T."/>
            <person name="Dalin E."/>
            <person name="Tice H."/>
            <person name="Bruce D."/>
            <person name="Goodwin L."/>
            <person name="Pitluck S."/>
            <person name="Larimer F.W."/>
            <person name="Land M.L."/>
            <person name="Hauser L."/>
            <person name="Sangwan P."/>
            <person name="de Vos W.M."/>
            <person name="Janssen P.H."/>
            <person name="Smidt H."/>
        </authorList>
    </citation>
    <scope>NUCLEOTIDE SEQUENCE [LARGE SCALE GENOMIC DNA]</scope>
    <source>
        <strain evidence="4 5">Ellin428</strain>
    </source>
</reference>
<accession>B4D9K3</accession>
<dbReference type="EMBL" id="ABVL01000026">
    <property type="protein sequence ID" value="EDY16964.1"/>
    <property type="molecule type" value="Genomic_DNA"/>
</dbReference>
<keyword evidence="5" id="KW-1185">Reference proteome</keyword>
<evidence type="ECO:0000256" key="1">
    <source>
        <dbReference type="SAM" id="MobiDB-lite"/>
    </source>
</evidence>